<evidence type="ECO:0000256" key="1">
    <source>
        <dbReference type="SAM" id="Phobius"/>
    </source>
</evidence>
<evidence type="ECO:0000313" key="2">
    <source>
        <dbReference type="EMBL" id="BCJ88407.1"/>
    </source>
</evidence>
<evidence type="ECO:0000313" key="3">
    <source>
        <dbReference type="Proteomes" id="UP000593802"/>
    </source>
</evidence>
<sequence>MREICKFFIGWIVMLVYLGFVIGMIAKMEDIEDVSTQSLVMISIVIVTIGISCLFGFVTRPKDK</sequence>
<keyword evidence="1" id="KW-0812">Transmembrane</keyword>
<gene>
    <name evidence="2" type="ORF">skT53_33920</name>
</gene>
<feature type="transmembrane region" description="Helical" evidence="1">
    <location>
        <begin position="7"/>
        <end position="26"/>
    </location>
</feature>
<keyword evidence="3" id="KW-1185">Reference proteome</keyword>
<dbReference type="RefSeq" id="WP_200759019.1">
    <property type="nucleotide sequence ID" value="NZ_AP023366.1"/>
</dbReference>
<keyword evidence="1" id="KW-0472">Membrane</keyword>
<dbReference type="EMBL" id="AP023366">
    <property type="protein sequence ID" value="BCJ88407.1"/>
    <property type="molecule type" value="Genomic_DNA"/>
</dbReference>
<keyword evidence="1" id="KW-1133">Transmembrane helix</keyword>
<dbReference type="Proteomes" id="UP000593802">
    <property type="component" value="Chromosome"/>
</dbReference>
<proteinExistence type="predicted"/>
<accession>A0A7I8DED7</accession>
<dbReference type="KEGG" id="eff:skT53_33920"/>
<name>A0A7I8DED7_9BACL</name>
<protein>
    <submittedName>
        <fullName evidence="2">Uncharacterized protein</fullName>
    </submittedName>
</protein>
<dbReference type="AlphaFoldDB" id="A0A7I8DED7"/>
<organism evidence="2 3">
    <name type="scientific">Effusibacillus dendaii</name>
    <dbReference type="NCBI Taxonomy" id="2743772"/>
    <lineage>
        <taxon>Bacteria</taxon>
        <taxon>Bacillati</taxon>
        <taxon>Bacillota</taxon>
        <taxon>Bacilli</taxon>
        <taxon>Bacillales</taxon>
        <taxon>Alicyclobacillaceae</taxon>
        <taxon>Effusibacillus</taxon>
    </lineage>
</organism>
<feature type="transmembrane region" description="Helical" evidence="1">
    <location>
        <begin position="38"/>
        <end position="58"/>
    </location>
</feature>
<reference evidence="2 3" key="1">
    <citation type="submission" date="2020-08" db="EMBL/GenBank/DDBJ databases">
        <title>Complete Genome Sequence of Effusibacillus dendaii Strain skT53, Isolated from Farmland soil.</title>
        <authorList>
            <person name="Konishi T."/>
            <person name="Kawasaki H."/>
        </authorList>
    </citation>
    <scope>NUCLEOTIDE SEQUENCE [LARGE SCALE GENOMIC DNA]</scope>
    <source>
        <strain evidence="3">skT53</strain>
    </source>
</reference>